<sequence length="73" mass="8300">MRAIALAFSAKILPRKGQKSQKVLPNGAIKGMNASYDPRFYFISKGAIYLRAGFEEAYKNGFNYKFVDIVRDF</sequence>
<organism evidence="1 2">
    <name type="scientific">Helicobacter jaachi</name>
    <dbReference type="NCBI Taxonomy" id="1677920"/>
    <lineage>
        <taxon>Bacteria</taxon>
        <taxon>Pseudomonadati</taxon>
        <taxon>Campylobacterota</taxon>
        <taxon>Epsilonproteobacteria</taxon>
        <taxon>Campylobacterales</taxon>
        <taxon>Helicobacteraceae</taxon>
        <taxon>Helicobacter</taxon>
    </lineage>
</organism>
<gene>
    <name evidence="1" type="ORF">LS71_008900</name>
</gene>
<dbReference type="OrthoDB" id="5329985at2"/>
<dbReference type="RefSeq" id="WP_034356755.1">
    <property type="nucleotide sequence ID" value="NZ_JRPR02000013.1"/>
</dbReference>
<accession>A0A4U8T5S2</accession>
<dbReference type="STRING" id="1677920.LS71_08785"/>
<dbReference type="AlphaFoldDB" id="A0A4U8T5S2"/>
<evidence type="ECO:0000313" key="1">
    <source>
        <dbReference type="EMBL" id="TLD94929.1"/>
    </source>
</evidence>
<keyword evidence="2" id="KW-1185">Reference proteome</keyword>
<evidence type="ECO:0000313" key="2">
    <source>
        <dbReference type="Proteomes" id="UP000029733"/>
    </source>
</evidence>
<proteinExistence type="predicted"/>
<comment type="caution">
    <text evidence="1">The sequence shown here is derived from an EMBL/GenBank/DDBJ whole genome shotgun (WGS) entry which is preliminary data.</text>
</comment>
<reference evidence="1 2" key="1">
    <citation type="journal article" date="2014" name="Genome Announc.">
        <title>Draft genome sequences of eight enterohepatic helicobacter species isolated from both laboratory and wild rodents.</title>
        <authorList>
            <person name="Sheh A."/>
            <person name="Shen Z."/>
            <person name="Fox J.G."/>
        </authorList>
    </citation>
    <scope>NUCLEOTIDE SEQUENCE [LARGE SCALE GENOMIC DNA]</scope>
    <source>
        <strain evidence="1 2">MIT 09-6949</strain>
    </source>
</reference>
<name>A0A4U8T5S2_9HELI</name>
<dbReference type="Proteomes" id="UP000029733">
    <property type="component" value="Unassembled WGS sequence"/>
</dbReference>
<protein>
    <submittedName>
        <fullName evidence="1">Uncharacterized protein</fullName>
    </submittedName>
</protein>
<dbReference type="EMBL" id="JRPR02000013">
    <property type="protein sequence ID" value="TLD94929.1"/>
    <property type="molecule type" value="Genomic_DNA"/>
</dbReference>